<proteinExistence type="predicted"/>
<feature type="domain" description="DUF4283" evidence="1">
    <location>
        <begin position="4"/>
        <end position="46"/>
    </location>
</feature>
<dbReference type="InterPro" id="IPR025558">
    <property type="entry name" value="DUF4283"/>
</dbReference>
<dbReference type="Pfam" id="PF14111">
    <property type="entry name" value="DUF4283"/>
    <property type="match status" value="1"/>
</dbReference>
<accession>A0AAP0R9R8</accession>
<gene>
    <name evidence="2" type="ORF">L1049_018202</name>
</gene>
<sequence length="187" mass="21128">MSTNNGFYLFKSSSDANSLRVLDSGPWYFAGKLIILQKWHEGIQFSKVKLSKVPVWVKLYNVPLNLWTIEGLSYAASAVGTPLYLDDATESRSRINYARVCTEISAENDIPENFDLDVGKGRIYSIDVQVPWKPPSCAICKEFGHSINNCNKVLRKVWVPKDTKMFLLPPQCVSLLLNKLKLSPFLP</sequence>
<organism evidence="2 3">
    <name type="scientific">Liquidambar formosana</name>
    <name type="common">Formosan gum</name>
    <dbReference type="NCBI Taxonomy" id="63359"/>
    <lineage>
        <taxon>Eukaryota</taxon>
        <taxon>Viridiplantae</taxon>
        <taxon>Streptophyta</taxon>
        <taxon>Embryophyta</taxon>
        <taxon>Tracheophyta</taxon>
        <taxon>Spermatophyta</taxon>
        <taxon>Magnoliopsida</taxon>
        <taxon>eudicotyledons</taxon>
        <taxon>Gunneridae</taxon>
        <taxon>Pentapetalae</taxon>
        <taxon>Saxifragales</taxon>
        <taxon>Altingiaceae</taxon>
        <taxon>Liquidambar</taxon>
    </lineage>
</organism>
<dbReference type="InterPro" id="IPR040256">
    <property type="entry name" value="At4g02000-like"/>
</dbReference>
<evidence type="ECO:0000313" key="2">
    <source>
        <dbReference type="EMBL" id="KAK9273392.1"/>
    </source>
</evidence>
<evidence type="ECO:0000313" key="3">
    <source>
        <dbReference type="Proteomes" id="UP001415857"/>
    </source>
</evidence>
<dbReference type="PANTHER" id="PTHR31286">
    <property type="entry name" value="GLYCINE-RICH CELL WALL STRUCTURAL PROTEIN 1.8-LIKE"/>
    <property type="match status" value="1"/>
</dbReference>
<dbReference type="AlphaFoldDB" id="A0AAP0R9R8"/>
<reference evidence="2 3" key="1">
    <citation type="journal article" date="2024" name="Plant J.">
        <title>Genome sequences and population genomics reveal climatic adaptation and genomic divergence between two closely related sweetgum species.</title>
        <authorList>
            <person name="Xu W.Q."/>
            <person name="Ren C.Q."/>
            <person name="Zhang X.Y."/>
            <person name="Comes H.P."/>
            <person name="Liu X.H."/>
            <person name="Li Y.G."/>
            <person name="Kettle C.J."/>
            <person name="Jalonen R."/>
            <person name="Gaisberger H."/>
            <person name="Ma Y.Z."/>
            <person name="Qiu Y.X."/>
        </authorList>
    </citation>
    <scope>NUCLEOTIDE SEQUENCE [LARGE SCALE GENOMIC DNA]</scope>
    <source>
        <strain evidence="2">Hangzhou</strain>
    </source>
</reference>
<keyword evidence="3" id="KW-1185">Reference proteome</keyword>
<name>A0AAP0R9R8_LIQFO</name>
<protein>
    <recommendedName>
        <fullName evidence="1">DUF4283 domain-containing protein</fullName>
    </recommendedName>
</protein>
<comment type="caution">
    <text evidence="2">The sequence shown here is derived from an EMBL/GenBank/DDBJ whole genome shotgun (WGS) entry which is preliminary data.</text>
</comment>
<evidence type="ECO:0000259" key="1">
    <source>
        <dbReference type="Pfam" id="PF14111"/>
    </source>
</evidence>
<dbReference type="PANTHER" id="PTHR31286:SF99">
    <property type="entry name" value="DUF4283 DOMAIN-CONTAINING PROTEIN"/>
    <property type="match status" value="1"/>
</dbReference>
<dbReference type="EMBL" id="JBBPBK010000012">
    <property type="protein sequence ID" value="KAK9273392.1"/>
    <property type="molecule type" value="Genomic_DNA"/>
</dbReference>
<dbReference type="Proteomes" id="UP001415857">
    <property type="component" value="Unassembled WGS sequence"/>
</dbReference>